<evidence type="ECO:0000313" key="5">
    <source>
        <dbReference type="EMBL" id="KAK8084238.1"/>
    </source>
</evidence>
<comment type="caution">
    <text evidence="5">The sequence shown here is derived from an EMBL/GenBank/DDBJ whole genome shotgun (WGS) entry which is preliminary data.</text>
</comment>
<dbReference type="InterPro" id="IPR050121">
    <property type="entry name" value="Cytochrome_P450_monoxygenase"/>
</dbReference>
<evidence type="ECO:0000313" key="6">
    <source>
        <dbReference type="Proteomes" id="UP001433268"/>
    </source>
</evidence>
<evidence type="ECO:0008006" key="7">
    <source>
        <dbReference type="Google" id="ProtNLM"/>
    </source>
</evidence>
<dbReference type="PANTHER" id="PTHR24305">
    <property type="entry name" value="CYTOCHROME P450"/>
    <property type="match status" value="1"/>
</dbReference>
<proteinExistence type="predicted"/>
<dbReference type="EMBL" id="JAQQWN010000005">
    <property type="protein sequence ID" value="KAK8084238.1"/>
    <property type="molecule type" value="Genomic_DNA"/>
</dbReference>
<keyword evidence="2" id="KW-0479">Metal-binding</keyword>
<gene>
    <name evidence="5" type="ORF">PG997_005509</name>
</gene>
<dbReference type="Gene3D" id="1.10.630.10">
    <property type="entry name" value="Cytochrome P450"/>
    <property type="match status" value="2"/>
</dbReference>
<dbReference type="Proteomes" id="UP001433268">
    <property type="component" value="Unassembled WGS sequence"/>
</dbReference>
<dbReference type="SUPFAM" id="SSF48264">
    <property type="entry name" value="Cytochrome P450"/>
    <property type="match status" value="2"/>
</dbReference>
<evidence type="ECO:0000256" key="4">
    <source>
        <dbReference type="SAM" id="MobiDB-lite"/>
    </source>
</evidence>
<feature type="compositionally biased region" description="Basic and acidic residues" evidence="4">
    <location>
        <begin position="391"/>
        <end position="406"/>
    </location>
</feature>
<accession>A0ABR1WL55</accession>
<keyword evidence="1" id="KW-0349">Heme</keyword>
<evidence type="ECO:0000256" key="3">
    <source>
        <dbReference type="ARBA" id="ARBA00023004"/>
    </source>
</evidence>
<keyword evidence="3" id="KW-0408">Iron</keyword>
<dbReference type="Pfam" id="PF00067">
    <property type="entry name" value="p450"/>
    <property type="match status" value="2"/>
</dbReference>
<dbReference type="InterPro" id="IPR036396">
    <property type="entry name" value="Cyt_P450_sf"/>
</dbReference>
<evidence type="ECO:0000256" key="2">
    <source>
        <dbReference type="ARBA" id="ARBA00022723"/>
    </source>
</evidence>
<keyword evidence="6" id="KW-1185">Reference proteome</keyword>
<sequence length="506" mass="57328">MAVTEALNYPGPFLAKFTDAYGGGYHAVKKRLHLATYDGHHKYDIYLNPSTNKAQIYRHSQFNPQHNIFGTLDKERHRQKRKVYGRMLSERSLRVFEPTMTGEIDTFLDQLAGSGRGGEPVNMTPLCERLTADVAGELAFGQPLRTQTETANRVFPRAMLSMNFLVSLFMTWPALSTTWPLLRRLNRKNGAVFQSVVRKIIAARMKLPQDAKHDFYSICADSTYSEEEEGLGQSELWAEAVFIIPAGALFPPFPFLTRWDHLESRPERHFLLPVAQPRLVPQARDRDPDEVLLGKRHTQRSGAFRVQIPARRDRRVPAPVAALPRDLTFWREQQAPFTEPPLVVDGRVIPAGVAVGVNPYCLMHNEAYFPDAFRFQPERWLAPEPEEGEHEDANGGEKEQEQEQKQAQKASRATMRKVFAPFSLGEASCLGKGMAYLEISLTVAKTLWRFDFEKAPGELGQVEEGRPGMKDGARRRAGEYQLFDISTADHDGPYLVFRRREGGSGE</sequence>
<dbReference type="RefSeq" id="XP_066668747.1">
    <property type="nucleotide sequence ID" value="XM_066809824.1"/>
</dbReference>
<dbReference type="PANTHER" id="PTHR24305:SF226">
    <property type="entry name" value="CYTOCHROME P450 MONOOXYGENASE"/>
    <property type="match status" value="1"/>
</dbReference>
<dbReference type="GeneID" id="92042884"/>
<protein>
    <recommendedName>
        <fullName evidence="7">Cytochrome P450</fullName>
    </recommendedName>
</protein>
<name>A0ABR1WL55_9PEZI</name>
<evidence type="ECO:0000256" key="1">
    <source>
        <dbReference type="ARBA" id="ARBA00022617"/>
    </source>
</evidence>
<reference evidence="5 6" key="1">
    <citation type="submission" date="2023-01" db="EMBL/GenBank/DDBJ databases">
        <title>Analysis of 21 Apiospora genomes using comparative genomics revels a genus with tremendous synthesis potential of carbohydrate active enzymes and secondary metabolites.</title>
        <authorList>
            <person name="Sorensen T."/>
        </authorList>
    </citation>
    <scope>NUCLEOTIDE SEQUENCE [LARGE SCALE GENOMIC DNA]</scope>
    <source>
        <strain evidence="5 6">CBS 114990</strain>
    </source>
</reference>
<organism evidence="5 6">
    <name type="scientific">Apiospora hydei</name>
    <dbReference type="NCBI Taxonomy" id="1337664"/>
    <lineage>
        <taxon>Eukaryota</taxon>
        <taxon>Fungi</taxon>
        <taxon>Dikarya</taxon>
        <taxon>Ascomycota</taxon>
        <taxon>Pezizomycotina</taxon>
        <taxon>Sordariomycetes</taxon>
        <taxon>Xylariomycetidae</taxon>
        <taxon>Amphisphaeriales</taxon>
        <taxon>Apiosporaceae</taxon>
        <taxon>Apiospora</taxon>
    </lineage>
</organism>
<feature type="region of interest" description="Disordered" evidence="4">
    <location>
        <begin position="385"/>
        <end position="412"/>
    </location>
</feature>
<dbReference type="InterPro" id="IPR001128">
    <property type="entry name" value="Cyt_P450"/>
</dbReference>